<dbReference type="EMBL" id="LJPX01000191">
    <property type="protein sequence ID" value="KPW76901.1"/>
    <property type="molecule type" value="Genomic_DNA"/>
</dbReference>
<dbReference type="InterPro" id="IPR003812">
    <property type="entry name" value="Fido"/>
</dbReference>
<keyword evidence="3" id="KW-0540">Nuclease</keyword>
<feature type="region of interest" description="Disordered" evidence="1">
    <location>
        <begin position="115"/>
        <end position="138"/>
    </location>
</feature>
<dbReference type="Proteomes" id="UP000050564">
    <property type="component" value="Unassembled WGS sequence"/>
</dbReference>
<proteinExistence type="predicted"/>
<dbReference type="Gene3D" id="1.20.120.1870">
    <property type="entry name" value="Fic/DOC protein, Fido domain"/>
    <property type="match status" value="1"/>
</dbReference>
<dbReference type="GO" id="GO:0004519">
    <property type="term" value="F:endonuclease activity"/>
    <property type="evidence" value="ECO:0007669"/>
    <property type="project" value="UniProtKB-KW"/>
</dbReference>
<dbReference type="InterPro" id="IPR006440">
    <property type="entry name" value="Doc"/>
</dbReference>
<feature type="compositionally biased region" description="Basic and acidic residues" evidence="1">
    <location>
        <begin position="119"/>
        <end position="138"/>
    </location>
</feature>
<dbReference type="InterPro" id="IPR053737">
    <property type="entry name" value="Type_II_TA_Toxin"/>
</dbReference>
<dbReference type="RefSeq" id="WP_082438124.1">
    <property type="nucleotide sequence ID" value="NZ_FNKU01000001.1"/>
</dbReference>
<sequence>MELIFFPFERVIEINTQILTTEPGMKGAVNIPTLQGALARIDNAIAYNGLDDVFEIAAKYTASIAQGHALPDANKRTGLAVGLEYLSLNDYEITLDNDLIADAVRETLIYSKTQLLPPDKSRPPERCRDEKSNKSAPP</sequence>
<evidence type="ECO:0000313" key="4">
    <source>
        <dbReference type="Proteomes" id="UP000050564"/>
    </source>
</evidence>
<evidence type="ECO:0000313" key="3">
    <source>
        <dbReference type="EMBL" id="KPW76901.1"/>
    </source>
</evidence>
<organism evidence="3 4">
    <name type="scientific">Pseudomonas cannabina</name>
    <dbReference type="NCBI Taxonomy" id="86840"/>
    <lineage>
        <taxon>Bacteria</taxon>
        <taxon>Pseudomonadati</taxon>
        <taxon>Pseudomonadota</taxon>
        <taxon>Gammaproteobacteria</taxon>
        <taxon>Pseudomonadales</taxon>
        <taxon>Pseudomonadaceae</taxon>
        <taxon>Pseudomonas</taxon>
    </lineage>
</organism>
<dbReference type="AlphaFoldDB" id="A0A0P9N2A3"/>
<protein>
    <submittedName>
        <fullName evidence="3">Endonuclease</fullName>
    </submittedName>
</protein>
<dbReference type="NCBIfam" id="TIGR01550">
    <property type="entry name" value="DOC_P1"/>
    <property type="match status" value="1"/>
</dbReference>
<keyword evidence="3" id="KW-0378">Hydrolase</keyword>
<gene>
    <name evidence="3" type="ORF">ALO81_200162</name>
</gene>
<dbReference type="PANTHER" id="PTHR39426:SF1">
    <property type="entry name" value="HOMOLOGY TO DEATH-ON-CURING PROTEIN OF PHAGE P1"/>
    <property type="match status" value="1"/>
</dbReference>
<feature type="domain" description="Fido" evidence="2">
    <location>
        <begin position="8"/>
        <end position="86"/>
    </location>
</feature>
<dbReference type="PATRIC" id="fig|86840.3.peg.5261"/>
<name>A0A0P9N2A3_PSECA</name>
<evidence type="ECO:0000256" key="1">
    <source>
        <dbReference type="SAM" id="MobiDB-lite"/>
    </source>
</evidence>
<evidence type="ECO:0000259" key="2">
    <source>
        <dbReference type="Pfam" id="PF02661"/>
    </source>
</evidence>
<keyword evidence="3" id="KW-0255">Endonuclease</keyword>
<dbReference type="GO" id="GO:0016301">
    <property type="term" value="F:kinase activity"/>
    <property type="evidence" value="ECO:0007669"/>
    <property type="project" value="InterPro"/>
</dbReference>
<dbReference type="PANTHER" id="PTHR39426">
    <property type="entry name" value="HOMOLOGY TO DEATH-ON-CURING PROTEIN OF PHAGE P1"/>
    <property type="match status" value="1"/>
</dbReference>
<reference evidence="3 4" key="1">
    <citation type="submission" date="2015-09" db="EMBL/GenBank/DDBJ databases">
        <title>Genome announcement of multiple Pseudomonas syringae strains.</title>
        <authorList>
            <person name="Thakur S."/>
            <person name="Wang P.W."/>
            <person name="Gong Y."/>
            <person name="Weir B.S."/>
            <person name="Guttman D.S."/>
        </authorList>
    </citation>
    <scope>NUCLEOTIDE SEQUENCE [LARGE SCALE GENOMIC DNA]</scope>
    <source>
        <strain evidence="3 4">ICMP2823</strain>
    </source>
</reference>
<accession>A0A0P9N2A3</accession>
<dbReference type="Pfam" id="PF02661">
    <property type="entry name" value="Fic"/>
    <property type="match status" value="1"/>
</dbReference>
<comment type="caution">
    <text evidence="3">The sequence shown here is derived from an EMBL/GenBank/DDBJ whole genome shotgun (WGS) entry which is preliminary data.</text>
</comment>